<feature type="transmembrane region" description="Helical" evidence="1">
    <location>
        <begin position="21"/>
        <end position="37"/>
    </location>
</feature>
<dbReference type="HOGENOM" id="CLU_2973916_0_0_6"/>
<keyword evidence="3" id="KW-1185">Reference proteome</keyword>
<proteinExistence type="predicted"/>
<dbReference type="InParanoid" id="G9ETK9"/>
<protein>
    <submittedName>
        <fullName evidence="2">Uncharacterized protein</fullName>
    </submittedName>
</protein>
<keyword evidence="1" id="KW-0472">Membrane</keyword>
<name>G9ETK9_9GAMM</name>
<dbReference type="EMBL" id="JH413847">
    <property type="protein sequence ID" value="EHL29676.1"/>
    <property type="molecule type" value="Genomic_DNA"/>
</dbReference>
<sequence>MREMKVINETRVVERNKLCRLGIIISVLVADIFLVNLKKSSYDIPKHIQLHNFKFNVS</sequence>
<organism evidence="2 3">
    <name type="scientific">Legionella drancourtii LLAP12</name>
    <dbReference type="NCBI Taxonomy" id="658187"/>
    <lineage>
        <taxon>Bacteria</taxon>
        <taxon>Pseudomonadati</taxon>
        <taxon>Pseudomonadota</taxon>
        <taxon>Gammaproteobacteria</taxon>
        <taxon>Legionellales</taxon>
        <taxon>Legionellaceae</taxon>
        <taxon>Legionella</taxon>
    </lineage>
</organism>
<dbReference type="Proteomes" id="UP000002770">
    <property type="component" value="Unassembled WGS sequence"/>
</dbReference>
<evidence type="ECO:0000256" key="1">
    <source>
        <dbReference type="SAM" id="Phobius"/>
    </source>
</evidence>
<accession>G9ETK9</accession>
<keyword evidence="1" id="KW-0812">Transmembrane</keyword>
<evidence type="ECO:0000313" key="3">
    <source>
        <dbReference type="Proteomes" id="UP000002770"/>
    </source>
</evidence>
<evidence type="ECO:0000313" key="2">
    <source>
        <dbReference type="EMBL" id="EHL29676.1"/>
    </source>
</evidence>
<reference evidence="2 3" key="1">
    <citation type="journal article" date="2011" name="BMC Genomics">
        <title>Insight into cross-talk between intra-amoebal pathogens.</title>
        <authorList>
            <person name="Gimenez G."/>
            <person name="Bertelli C."/>
            <person name="Moliner C."/>
            <person name="Robert C."/>
            <person name="Raoult D."/>
            <person name="Fournier P.E."/>
            <person name="Greub G."/>
        </authorList>
    </citation>
    <scope>NUCLEOTIDE SEQUENCE [LARGE SCALE GENOMIC DNA]</scope>
    <source>
        <strain evidence="2 3">LLAP12</strain>
    </source>
</reference>
<dbReference type="STRING" id="658187.LDG_8642"/>
<dbReference type="AlphaFoldDB" id="G9ETK9"/>
<keyword evidence="1" id="KW-1133">Transmembrane helix</keyword>
<gene>
    <name evidence="2" type="ORF">LDG_8642</name>
</gene>